<keyword evidence="4" id="KW-0689">Ribosomal protein</keyword>
<reference evidence="6" key="1">
    <citation type="submission" date="2018-05" db="EMBL/GenBank/DDBJ databases">
        <authorList>
            <person name="Lanie J.A."/>
            <person name="Ng W.-L."/>
            <person name="Kazmierczak K.M."/>
            <person name="Andrzejewski T.M."/>
            <person name="Davidsen T.M."/>
            <person name="Wayne K.J."/>
            <person name="Tettelin H."/>
            <person name="Glass J.I."/>
            <person name="Rusch D."/>
            <person name="Podicherti R."/>
            <person name="Tsui H.-C.T."/>
            <person name="Winkler M.E."/>
        </authorList>
    </citation>
    <scope>NUCLEOTIDE SEQUENCE</scope>
</reference>
<dbReference type="PANTHER" id="PTHR10744">
    <property type="entry name" value="40S RIBOSOMAL PROTEIN S11 FAMILY MEMBER"/>
    <property type="match status" value="1"/>
</dbReference>
<dbReference type="PRINTS" id="PR00973">
    <property type="entry name" value="RIBOSOMALS17"/>
</dbReference>
<proteinExistence type="inferred from homology"/>
<dbReference type="Pfam" id="PF00366">
    <property type="entry name" value="Ribosomal_S17"/>
    <property type="match status" value="1"/>
</dbReference>
<dbReference type="InterPro" id="IPR019984">
    <property type="entry name" value="Ribosomal_uS17_bact/chlr"/>
</dbReference>
<gene>
    <name evidence="6" type="ORF">METZ01_LOCUS93290</name>
</gene>
<dbReference type="GO" id="GO:0003735">
    <property type="term" value="F:structural constituent of ribosome"/>
    <property type="evidence" value="ECO:0007669"/>
    <property type="project" value="InterPro"/>
</dbReference>
<dbReference type="InterPro" id="IPR000266">
    <property type="entry name" value="Ribosomal_uS17"/>
</dbReference>
<dbReference type="PANTHER" id="PTHR10744:SF1">
    <property type="entry name" value="SMALL RIBOSOMAL SUBUNIT PROTEIN US17M"/>
    <property type="match status" value="1"/>
</dbReference>
<evidence type="ECO:0000256" key="1">
    <source>
        <dbReference type="ARBA" id="ARBA00010254"/>
    </source>
</evidence>
<dbReference type="CDD" id="cd00364">
    <property type="entry name" value="Ribosomal_uS17"/>
    <property type="match status" value="1"/>
</dbReference>
<protein>
    <recommendedName>
        <fullName evidence="7">30S ribosomal protein S17</fullName>
    </recommendedName>
</protein>
<evidence type="ECO:0008006" key="7">
    <source>
        <dbReference type="Google" id="ProtNLM"/>
    </source>
</evidence>
<evidence type="ECO:0000256" key="4">
    <source>
        <dbReference type="ARBA" id="ARBA00022980"/>
    </source>
</evidence>
<dbReference type="NCBIfam" id="TIGR03635">
    <property type="entry name" value="uS17_bact"/>
    <property type="match status" value="1"/>
</dbReference>
<sequence length="82" mass="9426">MSKRILSGTVISSNANKTVVVKVTRRVQHKLYKKIISRTKKYHAHDENNTYKIGDNVNIIESRSISKLKSWVVINNSSKENK</sequence>
<organism evidence="6">
    <name type="scientific">marine metagenome</name>
    <dbReference type="NCBI Taxonomy" id="408172"/>
    <lineage>
        <taxon>unclassified sequences</taxon>
        <taxon>metagenomes</taxon>
        <taxon>ecological metagenomes</taxon>
    </lineage>
</organism>
<keyword evidence="2" id="KW-0699">rRNA-binding</keyword>
<comment type="similarity">
    <text evidence="1">Belongs to the universal ribosomal protein uS17 family.</text>
</comment>
<dbReference type="HAMAP" id="MF_01345_B">
    <property type="entry name" value="Ribosomal_uS17_B"/>
    <property type="match status" value="1"/>
</dbReference>
<evidence type="ECO:0000256" key="3">
    <source>
        <dbReference type="ARBA" id="ARBA00022884"/>
    </source>
</evidence>
<dbReference type="NCBIfam" id="NF004123">
    <property type="entry name" value="PRK05610.1"/>
    <property type="match status" value="1"/>
</dbReference>
<keyword evidence="3" id="KW-0694">RNA-binding</keyword>
<evidence type="ECO:0000313" key="6">
    <source>
        <dbReference type="EMBL" id="SVA40436.1"/>
    </source>
</evidence>
<name>A0A381VJC7_9ZZZZ</name>
<dbReference type="GO" id="GO:0022627">
    <property type="term" value="C:cytosolic small ribosomal subunit"/>
    <property type="evidence" value="ECO:0007669"/>
    <property type="project" value="TreeGrafter"/>
</dbReference>
<keyword evidence="5" id="KW-0687">Ribonucleoprotein</keyword>
<evidence type="ECO:0000256" key="2">
    <source>
        <dbReference type="ARBA" id="ARBA00022730"/>
    </source>
</evidence>
<dbReference type="GO" id="GO:0006412">
    <property type="term" value="P:translation"/>
    <property type="evidence" value="ECO:0007669"/>
    <property type="project" value="InterPro"/>
</dbReference>
<dbReference type="EMBL" id="UINC01008999">
    <property type="protein sequence ID" value="SVA40436.1"/>
    <property type="molecule type" value="Genomic_DNA"/>
</dbReference>
<evidence type="ECO:0000256" key="5">
    <source>
        <dbReference type="ARBA" id="ARBA00023274"/>
    </source>
</evidence>
<dbReference type="Gene3D" id="2.40.50.140">
    <property type="entry name" value="Nucleic acid-binding proteins"/>
    <property type="match status" value="1"/>
</dbReference>
<dbReference type="InterPro" id="IPR012340">
    <property type="entry name" value="NA-bd_OB-fold"/>
</dbReference>
<dbReference type="GO" id="GO:0019843">
    <property type="term" value="F:rRNA binding"/>
    <property type="evidence" value="ECO:0007669"/>
    <property type="project" value="UniProtKB-KW"/>
</dbReference>
<dbReference type="SUPFAM" id="SSF50249">
    <property type="entry name" value="Nucleic acid-binding proteins"/>
    <property type="match status" value="1"/>
</dbReference>
<accession>A0A381VJC7</accession>
<dbReference type="AlphaFoldDB" id="A0A381VJC7"/>